<feature type="region of interest" description="Disordered" evidence="1">
    <location>
        <begin position="356"/>
        <end position="400"/>
    </location>
</feature>
<gene>
    <name evidence="2" type="ORF">SEUCBS140593_004271</name>
</gene>
<dbReference type="EMBL" id="CAWUHD010000036">
    <property type="protein sequence ID" value="CAK7220550.1"/>
    <property type="molecule type" value="Genomic_DNA"/>
</dbReference>
<evidence type="ECO:0008006" key="4">
    <source>
        <dbReference type="Google" id="ProtNLM"/>
    </source>
</evidence>
<accession>A0ABP0BNA4</accession>
<proteinExistence type="predicted"/>
<feature type="compositionally biased region" description="Basic and acidic residues" evidence="1">
    <location>
        <begin position="35"/>
        <end position="48"/>
    </location>
</feature>
<name>A0ABP0BNA4_9PEZI</name>
<keyword evidence="3" id="KW-1185">Reference proteome</keyword>
<feature type="compositionally biased region" description="Polar residues" evidence="1">
    <location>
        <begin position="168"/>
        <end position="195"/>
    </location>
</feature>
<sequence>MKPRSSRRAPPLKESDYDHEITLFDSAADDAEGTGDARDGRTVGDATERSASPSSEILASHTALDAGGDGVGSKTTSRRPSEMALTPNAGAGLSPVVTANSLTPLLNMLSTAPTAVTGGRSSSRSPSRGRNTTRYGSISKVVSAPLDEAPPSVQIEDATPECEAPNGVGSSSEQEQQLVPVSDQPGRQSMQSTQSVRLEQEAAIDILYENERGGFLCGIALFSRQALGNLDPSPWTNYAHGTSPTDIHTAQVPDPSWEWAWPEWRVNHDEDGFEDEDGWEYSFMFSKYFSWHGPTWYSSFVRRRAWIRKRVKRKTTAAMSAAASAIGLGEIDSVTDPHLLNPEYFTVIPAAAMRRSSSRTSSRHASRLSLAAPSVAPSSWSGGGGVVNGDEEADDGNDDGTCLKMPEEIGDADLLMRFLRAARIDREKIEAVDNFIDHASEDLVRLQDFMHEIMALFVFQASRRTLLTHLTKAHTAAVEARQKAISDAETTEADKGKAAEAEGAATALCGGEDEAKMLQALGRRVGYLTAAVKHADEEVRRLEYWSDIKAMAQRGATNGAVGGSKDWDAHQWQGVDRSGPAPPPPKSPTKKAS</sequence>
<comment type="caution">
    <text evidence="2">The sequence shown here is derived from an EMBL/GenBank/DDBJ whole genome shotgun (WGS) entry which is preliminary data.</text>
</comment>
<protein>
    <recommendedName>
        <fullName evidence="4">Peroxin/Ferlin domain-containing protein</fullName>
    </recommendedName>
</protein>
<evidence type="ECO:0000313" key="3">
    <source>
        <dbReference type="Proteomes" id="UP001642482"/>
    </source>
</evidence>
<evidence type="ECO:0000313" key="2">
    <source>
        <dbReference type="EMBL" id="CAK7220550.1"/>
    </source>
</evidence>
<evidence type="ECO:0000256" key="1">
    <source>
        <dbReference type="SAM" id="MobiDB-lite"/>
    </source>
</evidence>
<feature type="compositionally biased region" description="Low complexity" evidence="1">
    <location>
        <begin position="367"/>
        <end position="380"/>
    </location>
</feature>
<feature type="compositionally biased region" description="Low complexity" evidence="1">
    <location>
        <begin position="117"/>
        <end position="134"/>
    </location>
</feature>
<dbReference type="Proteomes" id="UP001642482">
    <property type="component" value="Unassembled WGS sequence"/>
</dbReference>
<feature type="region of interest" description="Disordered" evidence="1">
    <location>
        <begin position="25"/>
        <end position="93"/>
    </location>
</feature>
<feature type="region of interest" description="Disordered" evidence="1">
    <location>
        <begin position="113"/>
        <end position="195"/>
    </location>
</feature>
<feature type="compositionally biased region" description="Acidic residues" evidence="1">
    <location>
        <begin position="389"/>
        <end position="398"/>
    </location>
</feature>
<feature type="region of interest" description="Disordered" evidence="1">
    <location>
        <begin position="556"/>
        <end position="593"/>
    </location>
</feature>
<reference evidence="2 3" key="1">
    <citation type="submission" date="2024-01" db="EMBL/GenBank/DDBJ databases">
        <authorList>
            <person name="Allen C."/>
            <person name="Tagirdzhanova G."/>
        </authorList>
    </citation>
    <scope>NUCLEOTIDE SEQUENCE [LARGE SCALE GENOMIC DNA]</scope>
</reference>
<organism evidence="2 3">
    <name type="scientific">Sporothrix eucalyptigena</name>
    <dbReference type="NCBI Taxonomy" id="1812306"/>
    <lineage>
        <taxon>Eukaryota</taxon>
        <taxon>Fungi</taxon>
        <taxon>Dikarya</taxon>
        <taxon>Ascomycota</taxon>
        <taxon>Pezizomycotina</taxon>
        <taxon>Sordariomycetes</taxon>
        <taxon>Sordariomycetidae</taxon>
        <taxon>Ophiostomatales</taxon>
        <taxon>Ophiostomataceae</taxon>
        <taxon>Sporothrix</taxon>
    </lineage>
</organism>